<dbReference type="EMBL" id="JAUKUC010000001">
    <property type="protein sequence ID" value="MDO1513917.1"/>
    <property type="molecule type" value="Genomic_DNA"/>
</dbReference>
<comment type="caution">
    <text evidence="1">The sequence shown here is derived from an EMBL/GenBank/DDBJ whole genome shotgun (WGS) entry which is preliminary data.</text>
</comment>
<dbReference type="Proteomes" id="UP001168579">
    <property type="component" value="Unassembled WGS sequence"/>
</dbReference>
<proteinExistence type="predicted"/>
<protein>
    <submittedName>
        <fullName evidence="1">Uncharacterized protein</fullName>
    </submittedName>
</protein>
<evidence type="ECO:0000313" key="1">
    <source>
        <dbReference type="EMBL" id="MDO1513917.1"/>
    </source>
</evidence>
<sequence length="69" mass="8224">MNDLSNVLEEITQLINTIETSYPELYRFLDENPITIPSNDHPHIDQVIMQEYLESLKQLLKHYLETHKN</sequence>
<reference evidence="1" key="1">
    <citation type="journal article" date="2014" name="Int. J. Syst. Evol. Microbiol.">
        <title>Complete genome of a new Firmicutes species belonging to the dominant human colonic microbiota ('Ruminococcus bicirculans') reveals two chromosomes and a selective capacity to utilize plant glucans.</title>
        <authorList>
            <consortium name="NISC Comparative Sequencing Program"/>
            <person name="Wegmann U."/>
            <person name="Louis P."/>
            <person name="Goesmann A."/>
            <person name="Henrissat B."/>
            <person name="Duncan S.H."/>
            <person name="Flint H.J."/>
        </authorList>
    </citation>
    <scope>NUCLEOTIDE SEQUENCE</scope>
    <source>
        <strain evidence="1">CECT 8869</strain>
    </source>
</reference>
<keyword evidence="2" id="KW-1185">Reference proteome</keyword>
<name>A0ABT8RU25_9FLAO</name>
<reference evidence="1" key="2">
    <citation type="submission" date="2023-06" db="EMBL/GenBank/DDBJ databases">
        <authorList>
            <person name="Lucena T."/>
            <person name="Sun Q."/>
        </authorList>
    </citation>
    <scope>NUCLEOTIDE SEQUENCE</scope>
    <source>
        <strain evidence="1">CECT 8869</strain>
    </source>
</reference>
<gene>
    <name evidence="1" type="ORF">Q2T41_14745</name>
</gene>
<accession>A0ABT8RU25</accession>
<organism evidence="1 2">
    <name type="scientific">Maribacter confluentis</name>
    <dbReference type="NCBI Taxonomy" id="1656093"/>
    <lineage>
        <taxon>Bacteria</taxon>
        <taxon>Pseudomonadati</taxon>
        <taxon>Bacteroidota</taxon>
        <taxon>Flavobacteriia</taxon>
        <taxon>Flavobacteriales</taxon>
        <taxon>Flavobacteriaceae</taxon>
        <taxon>Maribacter</taxon>
    </lineage>
</organism>
<dbReference type="RefSeq" id="WP_304436696.1">
    <property type="nucleotide sequence ID" value="NZ_JAUKUC010000001.1"/>
</dbReference>
<evidence type="ECO:0000313" key="2">
    <source>
        <dbReference type="Proteomes" id="UP001168579"/>
    </source>
</evidence>